<keyword evidence="1" id="KW-1133">Transmembrane helix</keyword>
<feature type="transmembrane region" description="Helical" evidence="1">
    <location>
        <begin position="30"/>
        <end position="48"/>
    </location>
</feature>
<gene>
    <name evidence="2" type="ORF">IFM46972_08426</name>
</gene>
<dbReference type="EMBL" id="BLKC01000072">
    <property type="protein sequence ID" value="GFF47949.1"/>
    <property type="molecule type" value="Genomic_DNA"/>
</dbReference>
<evidence type="ECO:0000313" key="2">
    <source>
        <dbReference type="EMBL" id="GFF47949.1"/>
    </source>
</evidence>
<keyword evidence="1" id="KW-0472">Membrane</keyword>
<proteinExistence type="predicted"/>
<protein>
    <submittedName>
        <fullName evidence="2">Metalloreductase transmembrane component, putative</fullName>
    </submittedName>
</protein>
<dbReference type="AlphaFoldDB" id="A0A8H3S5L4"/>
<comment type="caution">
    <text evidence="2">The sequence shown here is derived from an EMBL/GenBank/DDBJ whole genome shotgun (WGS) entry which is preliminary data.</text>
</comment>
<name>A0A8H3S5L4_9EURO</name>
<dbReference type="Proteomes" id="UP000465221">
    <property type="component" value="Unassembled WGS sequence"/>
</dbReference>
<evidence type="ECO:0000313" key="3">
    <source>
        <dbReference type="Proteomes" id="UP000465221"/>
    </source>
</evidence>
<keyword evidence="1 2" id="KW-0812">Transmembrane</keyword>
<reference evidence="2 3" key="1">
    <citation type="submission" date="2020-01" db="EMBL/GenBank/DDBJ databases">
        <title>Draft genome sequence of Aspergillus udagawae IFM 46972.</title>
        <authorList>
            <person name="Takahashi H."/>
            <person name="Yaguchi T."/>
        </authorList>
    </citation>
    <scope>NUCLEOTIDE SEQUENCE [LARGE SCALE GENOMIC DNA]</scope>
    <source>
        <strain evidence="2 3">IFM 46972</strain>
    </source>
</reference>
<organism evidence="2 3">
    <name type="scientific">Aspergillus udagawae</name>
    <dbReference type="NCBI Taxonomy" id="91492"/>
    <lineage>
        <taxon>Eukaryota</taxon>
        <taxon>Fungi</taxon>
        <taxon>Dikarya</taxon>
        <taxon>Ascomycota</taxon>
        <taxon>Pezizomycotina</taxon>
        <taxon>Eurotiomycetes</taxon>
        <taxon>Eurotiomycetidae</taxon>
        <taxon>Eurotiales</taxon>
        <taxon>Aspergillaceae</taxon>
        <taxon>Aspergillus</taxon>
        <taxon>Aspergillus subgen. Fumigati</taxon>
    </lineage>
</organism>
<feature type="transmembrane region" description="Helical" evidence="1">
    <location>
        <begin position="60"/>
        <end position="80"/>
    </location>
</feature>
<accession>A0A8H3S5L4</accession>
<feature type="transmembrane region" description="Helical" evidence="1">
    <location>
        <begin position="6"/>
        <end position="23"/>
    </location>
</feature>
<evidence type="ECO:0000256" key="1">
    <source>
        <dbReference type="SAM" id="Phobius"/>
    </source>
</evidence>
<sequence length="111" mass="12429">MEATSVYGIAAGGILIILIFVRFISFLLKFTSVVSIWIAAHFIYPYLLGRHRLIGPWTRVSVIGHLLYVAANLLALCFRPSTLAQATELEDYHCLILLSYLLAHLLGTLRI</sequence>
<feature type="transmembrane region" description="Helical" evidence="1">
    <location>
        <begin position="92"/>
        <end position="109"/>
    </location>
</feature>